<feature type="domain" description="Vacuolar membrane-associated protein Iml1 N-terminal" evidence="1">
    <location>
        <begin position="185"/>
        <end position="338"/>
    </location>
</feature>
<dbReference type="InterPro" id="IPR048255">
    <property type="entry name" value="IML1_N"/>
</dbReference>
<evidence type="ECO:0000313" key="4">
    <source>
        <dbReference type="Proteomes" id="UP001209878"/>
    </source>
</evidence>
<dbReference type="PANTHER" id="PTHR13179">
    <property type="entry name" value="DEP DOMAIN CONTAINING PROTEIN 5"/>
    <property type="match status" value="1"/>
</dbReference>
<dbReference type="InterPro" id="IPR027244">
    <property type="entry name" value="IML1"/>
</dbReference>
<accession>A0AAD9NSI0</accession>
<reference evidence="3" key="1">
    <citation type="journal article" date="2023" name="Mol. Biol. Evol.">
        <title>Third-Generation Sequencing Reveals the Adaptive Role of the Epigenome in Three Deep-Sea Polychaetes.</title>
        <authorList>
            <person name="Perez M."/>
            <person name="Aroh O."/>
            <person name="Sun Y."/>
            <person name="Lan Y."/>
            <person name="Juniper S.K."/>
            <person name="Young C.R."/>
            <person name="Angers B."/>
            <person name="Qian P.Y."/>
        </authorList>
    </citation>
    <scope>NUCLEOTIDE SEQUENCE</scope>
    <source>
        <strain evidence="3">R07B-5</strain>
    </source>
</reference>
<gene>
    <name evidence="3" type="ORF">NP493_409g08019</name>
</gene>
<dbReference type="AlphaFoldDB" id="A0AAD9NSI0"/>
<feature type="domain" description="IML1 N-terminal double psi beta-barrel" evidence="2">
    <location>
        <begin position="1"/>
        <end position="77"/>
    </location>
</feature>
<evidence type="ECO:0000259" key="2">
    <source>
        <dbReference type="Pfam" id="PF23013"/>
    </source>
</evidence>
<dbReference type="EMBL" id="JAODUO010000409">
    <property type="protein sequence ID" value="KAK2181162.1"/>
    <property type="molecule type" value="Genomic_DNA"/>
</dbReference>
<protein>
    <recommendedName>
        <fullName evidence="5">DEP domain-containing protein 5</fullName>
    </recommendedName>
</protein>
<feature type="domain" description="Vacuolar membrane-associated protein Iml1 N-terminal" evidence="1">
    <location>
        <begin position="88"/>
        <end position="177"/>
    </location>
</feature>
<sequence>KHFNVTDADLVLNQKEYSGLRLGDVVEIYHPEHEYSRLLLQVKSVNDDFQQKDTISVAHVIAANFHLRAYKDVYINVVNPRDVALDLVELTFKEQYFGRADMWRLRRHLVDSCVHLMKEVKFTAMRAQVHELWSKGVKVTCGYITEDTRVTYRSSTAQVNIFIQMSSEMWQFDHYDDFPMFMRDCIEQDYLGRFYEDFYRVVVQNEKYEDWTGTIIKLKSLFNEYPDRVLNYHKQRRHLHDDSGAPSEVPAAHNSTAAQGNLLEVLNMALNVFETYYLDQNFERTGKLSVVITPGPGVFEVDRELTNITKQRTIDCGNNSDLVCMGEQPLHVVPLFKFHNKNPSISLDVGDDYNIPHWINHSFYTSRSQAECMSQCQFVPRIKMPVKLSSCQSDSVKKEVRQTSPVEDTDDIIIKRPLVGSAGSPVGHHSHYSLRNYRPHRALINPFAPRRLHLKVTSIRRRWTHAFPTGVYPKTLTFSGVRQTDRCRRWMWYGWKQTNQQVLVTLKPRKITRCFCRDMRKSGYPRW</sequence>
<feature type="non-terminal residue" evidence="3">
    <location>
        <position position="1"/>
    </location>
</feature>
<evidence type="ECO:0000259" key="1">
    <source>
        <dbReference type="Pfam" id="PF12257"/>
    </source>
</evidence>
<evidence type="ECO:0008006" key="5">
    <source>
        <dbReference type="Google" id="ProtNLM"/>
    </source>
</evidence>
<evidence type="ECO:0000313" key="3">
    <source>
        <dbReference type="EMBL" id="KAK2181162.1"/>
    </source>
</evidence>
<proteinExistence type="predicted"/>
<dbReference type="InterPro" id="IPR055213">
    <property type="entry name" value="IML1_double_psi_beta_barrel"/>
</dbReference>
<dbReference type="GO" id="GO:0005765">
    <property type="term" value="C:lysosomal membrane"/>
    <property type="evidence" value="ECO:0007669"/>
    <property type="project" value="TreeGrafter"/>
</dbReference>
<dbReference type="GO" id="GO:0005096">
    <property type="term" value="F:GTPase activator activity"/>
    <property type="evidence" value="ECO:0007669"/>
    <property type="project" value="InterPro"/>
</dbReference>
<dbReference type="Pfam" id="PF23013">
    <property type="entry name" value="IML1_N"/>
    <property type="match status" value="1"/>
</dbReference>
<dbReference type="GO" id="GO:0034198">
    <property type="term" value="P:cellular response to amino acid starvation"/>
    <property type="evidence" value="ECO:0007669"/>
    <property type="project" value="TreeGrafter"/>
</dbReference>
<keyword evidence="4" id="KW-1185">Reference proteome</keyword>
<dbReference type="PANTHER" id="PTHR13179:SF8">
    <property type="entry name" value="GATOR COMPLEX PROTEIN DEPDC5"/>
    <property type="match status" value="1"/>
</dbReference>
<dbReference type="GO" id="GO:1904262">
    <property type="term" value="P:negative regulation of TORC1 signaling"/>
    <property type="evidence" value="ECO:0007669"/>
    <property type="project" value="TreeGrafter"/>
</dbReference>
<dbReference type="GO" id="GO:1990130">
    <property type="term" value="C:GATOR1 complex"/>
    <property type="evidence" value="ECO:0007669"/>
    <property type="project" value="TreeGrafter"/>
</dbReference>
<dbReference type="Pfam" id="PF12257">
    <property type="entry name" value="IML1"/>
    <property type="match status" value="2"/>
</dbReference>
<name>A0AAD9NSI0_RIDPI</name>
<dbReference type="GO" id="GO:0010508">
    <property type="term" value="P:positive regulation of autophagy"/>
    <property type="evidence" value="ECO:0007669"/>
    <property type="project" value="TreeGrafter"/>
</dbReference>
<comment type="caution">
    <text evidence="3">The sequence shown here is derived from an EMBL/GenBank/DDBJ whole genome shotgun (WGS) entry which is preliminary data.</text>
</comment>
<organism evidence="3 4">
    <name type="scientific">Ridgeia piscesae</name>
    <name type="common">Tubeworm</name>
    <dbReference type="NCBI Taxonomy" id="27915"/>
    <lineage>
        <taxon>Eukaryota</taxon>
        <taxon>Metazoa</taxon>
        <taxon>Spiralia</taxon>
        <taxon>Lophotrochozoa</taxon>
        <taxon>Annelida</taxon>
        <taxon>Polychaeta</taxon>
        <taxon>Sedentaria</taxon>
        <taxon>Canalipalpata</taxon>
        <taxon>Sabellida</taxon>
        <taxon>Siboglinidae</taxon>
        <taxon>Ridgeia</taxon>
    </lineage>
</organism>
<dbReference type="Proteomes" id="UP001209878">
    <property type="component" value="Unassembled WGS sequence"/>
</dbReference>